<keyword evidence="3" id="KW-1185">Reference proteome</keyword>
<gene>
    <name evidence="2" type="ORF">BEMITA_LOCUS2293</name>
</gene>
<name>A0A9P0A436_BEMTA</name>
<organism evidence="2 3">
    <name type="scientific">Bemisia tabaci</name>
    <name type="common">Sweetpotato whitefly</name>
    <name type="synonym">Aleurodes tabaci</name>
    <dbReference type="NCBI Taxonomy" id="7038"/>
    <lineage>
        <taxon>Eukaryota</taxon>
        <taxon>Metazoa</taxon>
        <taxon>Ecdysozoa</taxon>
        <taxon>Arthropoda</taxon>
        <taxon>Hexapoda</taxon>
        <taxon>Insecta</taxon>
        <taxon>Pterygota</taxon>
        <taxon>Neoptera</taxon>
        <taxon>Paraneoptera</taxon>
        <taxon>Hemiptera</taxon>
        <taxon>Sternorrhyncha</taxon>
        <taxon>Aleyrodoidea</taxon>
        <taxon>Aleyrodidae</taxon>
        <taxon>Aleyrodinae</taxon>
        <taxon>Bemisia</taxon>
    </lineage>
</organism>
<dbReference type="Proteomes" id="UP001152759">
    <property type="component" value="Chromosome 10"/>
</dbReference>
<evidence type="ECO:0000313" key="3">
    <source>
        <dbReference type="Proteomes" id="UP001152759"/>
    </source>
</evidence>
<keyword evidence="1" id="KW-0732">Signal</keyword>
<feature type="signal peptide" evidence="1">
    <location>
        <begin position="1"/>
        <end position="20"/>
    </location>
</feature>
<accession>A0A9P0A436</accession>
<dbReference type="AlphaFoldDB" id="A0A9P0A436"/>
<proteinExistence type="predicted"/>
<reference evidence="2" key="1">
    <citation type="submission" date="2021-12" db="EMBL/GenBank/DDBJ databases">
        <authorList>
            <person name="King R."/>
        </authorList>
    </citation>
    <scope>NUCLEOTIDE SEQUENCE</scope>
</reference>
<dbReference type="EMBL" id="OU963871">
    <property type="protein sequence ID" value="CAH0382794.1"/>
    <property type="molecule type" value="Genomic_DNA"/>
</dbReference>
<evidence type="ECO:0000256" key="1">
    <source>
        <dbReference type="SAM" id="SignalP"/>
    </source>
</evidence>
<sequence>MIFAAIQSAASALASVATWAVPGESSSTAVTESLHRLLNELKLLEKDRQKELNKALGNQEFMRHKPMTEFLSILSFVDCLFMEYLCYYDAVNTLILSDEGSEASRKAIKTIDASTEQVVQFNNIVKSQGEKLSPPNLRMSGQTDHLQALFKSTIEKNEEIEAQLRPKLSDASFKERMKDLPHLPEGGGGKDSDVGKIIRAHFCAKK</sequence>
<protein>
    <submittedName>
        <fullName evidence="2">Uncharacterized protein</fullName>
    </submittedName>
</protein>
<feature type="chain" id="PRO_5040334216" evidence="1">
    <location>
        <begin position="21"/>
        <end position="206"/>
    </location>
</feature>
<evidence type="ECO:0000313" key="2">
    <source>
        <dbReference type="EMBL" id="CAH0382794.1"/>
    </source>
</evidence>